<proteinExistence type="predicted"/>
<organism evidence="1 2">
    <name type="scientific">Paraburkholderia silviterrae</name>
    <dbReference type="NCBI Taxonomy" id="2528715"/>
    <lineage>
        <taxon>Bacteria</taxon>
        <taxon>Pseudomonadati</taxon>
        <taxon>Pseudomonadota</taxon>
        <taxon>Betaproteobacteria</taxon>
        <taxon>Burkholderiales</taxon>
        <taxon>Burkholderiaceae</taxon>
        <taxon>Paraburkholderia</taxon>
    </lineage>
</organism>
<reference evidence="1 2" key="1">
    <citation type="submission" date="2019-03" db="EMBL/GenBank/DDBJ databases">
        <title>Paraburkholderia sp. 4M-K11, isolated from subtropical forest soil.</title>
        <authorList>
            <person name="Gao Z.-H."/>
            <person name="Qiu L.-H."/>
        </authorList>
    </citation>
    <scope>NUCLEOTIDE SEQUENCE [LARGE SCALE GENOMIC DNA]</scope>
    <source>
        <strain evidence="1 2">4M-K11</strain>
    </source>
</reference>
<keyword evidence="2" id="KW-1185">Reference proteome</keyword>
<evidence type="ECO:0000313" key="2">
    <source>
        <dbReference type="Proteomes" id="UP000295722"/>
    </source>
</evidence>
<protein>
    <submittedName>
        <fullName evidence="1">Acyloxyacyl hydrolase</fullName>
    </submittedName>
</protein>
<accession>A0A4R5MAI3</accession>
<gene>
    <name evidence="1" type="ORF">EYW47_14420</name>
</gene>
<keyword evidence="1" id="KW-0378">Hydrolase</keyword>
<dbReference type="EMBL" id="SMRP01000006">
    <property type="protein sequence ID" value="TDG23134.1"/>
    <property type="molecule type" value="Genomic_DNA"/>
</dbReference>
<dbReference type="InterPro" id="IPR018550">
    <property type="entry name" value="Lipid-A_deacylase-rel"/>
</dbReference>
<name>A0A4R5MAI3_9BURK</name>
<dbReference type="AlphaFoldDB" id="A0A4R5MAI3"/>
<dbReference type="GO" id="GO:0016787">
    <property type="term" value="F:hydrolase activity"/>
    <property type="evidence" value="ECO:0007669"/>
    <property type="project" value="UniProtKB-KW"/>
</dbReference>
<dbReference type="Proteomes" id="UP000295722">
    <property type="component" value="Unassembled WGS sequence"/>
</dbReference>
<dbReference type="Pfam" id="PF09411">
    <property type="entry name" value="PagL"/>
    <property type="match status" value="1"/>
</dbReference>
<sequence>MSPGGLLNWRITPARRSVRDRVGVGTQSGAHQSDLASLRFQHLLNDGLGHPNPGVNFSEIYFQYNV</sequence>
<evidence type="ECO:0000313" key="1">
    <source>
        <dbReference type="EMBL" id="TDG23134.1"/>
    </source>
</evidence>
<dbReference type="Gene3D" id="2.40.160.20">
    <property type="match status" value="1"/>
</dbReference>
<dbReference type="OrthoDB" id="5297282at2"/>
<comment type="caution">
    <text evidence="1">The sequence shown here is derived from an EMBL/GenBank/DDBJ whole genome shotgun (WGS) entry which is preliminary data.</text>
</comment>